<reference evidence="2" key="1">
    <citation type="journal article" date="2019" name="Int. J. Syst. Evol. Microbiol.">
        <title>The Global Catalogue of Microorganisms (GCM) 10K type strain sequencing project: providing services to taxonomists for standard genome sequencing and annotation.</title>
        <authorList>
            <consortium name="The Broad Institute Genomics Platform"/>
            <consortium name="The Broad Institute Genome Sequencing Center for Infectious Disease"/>
            <person name="Wu L."/>
            <person name="Ma J."/>
        </authorList>
    </citation>
    <scope>NUCLEOTIDE SEQUENCE [LARGE SCALE GENOMIC DNA]</scope>
    <source>
        <strain evidence="2">JCM 32148</strain>
    </source>
</reference>
<keyword evidence="2" id="KW-1185">Reference proteome</keyword>
<proteinExistence type="predicted"/>
<sequence length="62" mass="6196">PPPCAESIAAALPTAELTVCPGAGHMLMMERPDEVNSALLGVLRQVLGRPLSAAAPAPAPPA</sequence>
<dbReference type="SUPFAM" id="SSF53474">
    <property type="entry name" value="alpha/beta-Hydrolases"/>
    <property type="match status" value="1"/>
</dbReference>
<evidence type="ECO:0000313" key="2">
    <source>
        <dbReference type="Proteomes" id="UP001597053"/>
    </source>
</evidence>
<organism evidence="1 2">
    <name type="scientific">Micromonospora azadirachtae</name>
    <dbReference type="NCBI Taxonomy" id="1970735"/>
    <lineage>
        <taxon>Bacteria</taxon>
        <taxon>Bacillati</taxon>
        <taxon>Actinomycetota</taxon>
        <taxon>Actinomycetes</taxon>
        <taxon>Micromonosporales</taxon>
        <taxon>Micromonosporaceae</taxon>
        <taxon>Micromonospora</taxon>
    </lineage>
</organism>
<evidence type="ECO:0000313" key="1">
    <source>
        <dbReference type="EMBL" id="MFD0787103.1"/>
    </source>
</evidence>
<keyword evidence="1" id="KW-0378">Hydrolase</keyword>
<dbReference type="InterPro" id="IPR029058">
    <property type="entry name" value="AB_hydrolase_fold"/>
</dbReference>
<dbReference type="EMBL" id="JBHTHM010001773">
    <property type="protein sequence ID" value="MFD0787103.1"/>
    <property type="molecule type" value="Genomic_DNA"/>
</dbReference>
<feature type="non-terminal residue" evidence="1">
    <location>
        <position position="1"/>
    </location>
</feature>
<dbReference type="Gene3D" id="3.40.50.1820">
    <property type="entry name" value="alpha/beta hydrolase"/>
    <property type="match status" value="1"/>
</dbReference>
<dbReference type="Proteomes" id="UP001597053">
    <property type="component" value="Unassembled WGS sequence"/>
</dbReference>
<dbReference type="GO" id="GO:0016787">
    <property type="term" value="F:hydrolase activity"/>
    <property type="evidence" value="ECO:0007669"/>
    <property type="project" value="UniProtKB-KW"/>
</dbReference>
<comment type="caution">
    <text evidence="1">The sequence shown here is derived from an EMBL/GenBank/DDBJ whole genome shotgun (WGS) entry which is preliminary data.</text>
</comment>
<protein>
    <submittedName>
        <fullName evidence="1">Alpha/beta fold hydrolase</fullName>
    </submittedName>
</protein>
<accession>A0ABW3A851</accession>
<name>A0ABW3A851_9ACTN</name>
<gene>
    <name evidence="1" type="ORF">ACFQZ8_24655</name>
</gene>